<evidence type="ECO:0000313" key="1">
    <source>
        <dbReference type="EMBL" id="TMS04411.1"/>
    </source>
</evidence>
<organism evidence="1 2">
    <name type="scientific">Larimichthys crocea</name>
    <name type="common">Large yellow croaker</name>
    <name type="synonym">Pseudosciaena crocea</name>
    <dbReference type="NCBI Taxonomy" id="215358"/>
    <lineage>
        <taxon>Eukaryota</taxon>
        <taxon>Metazoa</taxon>
        <taxon>Chordata</taxon>
        <taxon>Craniata</taxon>
        <taxon>Vertebrata</taxon>
        <taxon>Euteleostomi</taxon>
        <taxon>Actinopterygii</taxon>
        <taxon>Neopterygii</taxon>
        <taxon>Teleostei</taxon>
        <taxon>Neoteleostei</taxon>
        <taxon>Acanthomorphata</taxon>
        <taxon>Eupercaria</taxon>
        <taxon>Sciaenidae</taxon>
        <taxon>Larimichthys</taxon>
    </lineage>
</organism>
<accession>A0ACD3QCL6</accession>
<evidence type="ECO:0000313" key="2">
    <source>
        <dbReference type="Proteomes" id="UP000793456"/>
    </source>
</evidence>
<sequence>MAALLRSARFLRLSPSGSLQISGTKRTGPALSRLYSGALSAISRAGVCPRQIRLASENACSRVWPHIAAGVCSYLRRGHGAEGRVQQRGEVLSRRRSLTGL</sequence>
<dbReference type="Proteomes" id="UP000793456">
    <property type="component" value="Chromosome XXI"/>
</dbReference>
<protein>
    <submittedName>
        <fullName evidence="1">Uncharacterized protein</fullName>
    </submittedName>
</protein>
<comment type="caution">
    <text evidence="1">The sequence shown here is derived from an EMBL/GenBank/DDBJ whole genome shotgun (WGS) entry which is preliminary data.</text>
</comment>
<dbReference type="EMBL" id="CM011694">
    <property type="protein sequence ID" value="TMS04411.1"/>
    <property type="molecule type" value="Genomic_DNA"/>
</dbReference>
<name>A0ACD3QCL6_LARCR</name>
<gene>
    <name evidence="1" type="ORF">E3U43_009568</name>
</gene>
<keyword evidence="2" id="KW-1185">Reference proteome</keyword>
<proteinExistence type="predicted"/>
<reference evidence="1" key="1">
    <citation type="submission" date="2018-11" db="EMBL/GenBank/DDBJ databases">
        <title>The sequence and de novo assembly of Larimichthys crocea genome using PacBio and Hi-C technologies.</title>
        <authorList>
            <person name="Xu P."/>
            <person name="Chen B."/>
            <person name="Zhou Z."/>
            <person name="Ke Q."/>
            <person name="Wu Y."/>
            <person name="Bai H."/>
            <person name="Pu F."/>
        </authorList>
    </citation>
    <scope>NUCLEOTIDE SEQUENCE</scope>
    <source>
        <tissue evidence="1">Muscle</tissue>
    </source>
</reference>